<reference evidence="1 2" key="1">
    <citation type="submission" date="2024-09" db="EMBL/GenBank/DDBJ databases">
        <authorList>
            <person name="Lee S.D."/>
        </authorList>
    </citation>
    <scope>NUCLEOTIDE SEQUENCE [LARGE SCALE GENOMIC DNA]</scope>
    <source>
        <strain evidence="1 2">N1-3</strain>
    </source>
</reference>
<dbReference type="Proteomes" id="UP001592530">
    <property type="component" value="Unassembled WGS sequence"/>
</dbReference>
<evidence type="ECO:0000313" key="2">
    <source>
        <dbReference type="Proteomes" id="UP001592530"/>
    </source>
</evidence>
<dbReference type="RefSeq" id="WP_380556870.1">
    <property type="nucleotide sequence ID" value="NZ_JBHEZY010000013.1"/>
</dbReference>
<organism evidence="1 2">
    <name type="scientific">Streptacidiphilus alkalitolerans</name>
    <dbReference type="NCBI Taxonomy" id="3342712"/>
    <lineage>
        <taxon>Bacteria</taxon>
        <taxon>Bacillati</taxon>
        <taxon>Actinomycetota</taxon>
        <taxon>Actinomycetes</taxon>
        <taxon>Kitasatosporales</taxon>
        <taxon>Streptomycetaceae</taxon>
        <taxon>Streptacidiphilus</taxon>
    </lineage>
</organism>
<sequence length="126" mass="13758">MGLVLFPGDGNTDSPDISWSYTGFGLFRKWLAQIEGFALDQMRGFGGDRPWSEVATTLAPLLDHPDDGGPDLTPAQCAAISPRLSEIAGIQGDPLDPVWQRRIQDVRQLVGVLQFCIERDTGLLFG</sequence>
<gene>
    <name evidence="1" type="ORF">ACEZDB_27680</name>
</gene>
<accession>A0ABV6X805</accession>
<evidence type="ECO:0000313" key="1">
    <source>
        <dbReference type="EMBL" id="MFC1434425.1"/>
    </source>
</evidence>
<proteinExistence type="predicted"/>
<comment type="caution">
    <text evidence="1">The sequence shown here is derived from an EMBL/GenBank/DDBJ whole genome shotgun (WGS) entry which is preliminary data.</text>
</comment>
<dbReference type="EMBL" id="JBHEZY010000013">
    <property type="protein sequence ID" value="MFC1434425.1"/>
    <property type="molecule type" value="Genomic_DNA"/>
</dbReference>
<protein>
    <submittedName>
        <fullName evidence="1">Uncharacterized protein</fullName>
    </submittedName>
</protein>
<name>A0ABV6X805_9ACTN</name>